<dbReference type="PANTHER" id="PTHR12677">
    <property type="entry name" value="GOLGI APPARATUS MEMBRANE PROTEIN TVP38-RELATED"/>
    <property type="match status" value="1"/>
</dbReference>
<feature type="transmembrane region" description="Helical" evidence="6">
    <location>
        <begin position="143"/>
        <end position="165"/>
    </location>
</feature>
<protein>
    <recommendedName>
        <fullName evidence="6">TVP38/TMEM64 family membrane protein</fullName>
    </recommendedName>
</protein>
<comment type="similarity">
    <text evidence="6">Belongs to the TVP38/TMEM64 family.</text>
</comment>
<feature type="transmembrane region" description="Helical" evidence="6">
    <location>
        <begin position="172"/>
        <end position="193"/>
    </location>
</feature>
<feature type="transmembrane region" description="Helical" evidence="6">
    <location>
        <begin position="99"/>
        <end position="120"/>
    </location>
</feature>
<dbReference type="AlphaFoldDB" id="A0A975FX10"/>
<dbReference type="InterPro" id="IPR015414">
    <property type="entry name" value="TMEM64"/>
</dbReference>
<feature type="domain" description="VTT" evidence="7">
    <location>
        <begin position="82"/>
        <end position="195"/>
    </location>
</feature>
<keyword evidence="4 6" id="KW-1133">Transmembrane helix</keyword>
<evidence type="ECO:0000313" key="8">
    <source>
        <dbReference type="EMBL" id="QUD86497.1"/>
    </source>
</evidence>
<gene>
    <name evidence="8" type="ORF">KCG34_15525</name>
</gene>
<feature type="transmembrane region" description="Helical" evidence="6">
    <location>
        <begin position="213"/>
        <end position="234"/>
    </location>
</feature>
<feature type="transmembrane region" description="Helical" evidence="6">
    <location>
        <begin position="20"/>
        <end position="37"/>
    </location>
</feature>
<keyword evidence="9" id="KW-1185">Reference proteome</keyword>
<evidence type="ECO:0000259" key="7">
    <source>
        <dbReference type="Pfam" id="PF09335"/>
    </source>
</evidence>
<name>A0A975FX10_9CAUL</name>
<evidence type="ECO:0000256" key="6">
    <source>
        <dbReference type="RuleBase" id="RU366058"/>
    </source>
</evidence>
<evidence type="ECO:0000256" key="2">
    <source>
        <dbReference type="ARBA" id="ARBA00022475"/>
    </source>
</evidence>
<feature type="transmembrane region" description="Helical" evidence="6">
    <location>
        <begin position="49"/>
        <end position="67"/>
    </location>
</feature>
<accession>A0A975FX10</accession>
<keyword evidence="5 6" id="KW-0472">Membrane</keyword>
<evidence type="ECO:0000313" key="9">
    <source>
        <dbReference type="Proteomes" id="UP000676409"/>
    </source>
</evidence>
<organism evidence="8 9">
    <name type="scientific">Phenylobacterium montanum</name>
    <dbReference type="NCBI Taxonomy" id="2823693"/>
    <lineage>
        <taxon>Bacteria</taxon>
        <taxon>Pseudomonadati</taxon>
        <taxon>Pseudomonadota</taxon>
        <taxon>Alphaproteobacteria</taxon>
        <taxon>Caulobacterales</taxon>
        <taxon>Caulobacteraceae</taxon>
        <taxon>Phenylobacterium</taxon>
    </lineage>
</organism>
<evidence type="ECO:0000256" key="1">
    <source>
        <dbReference type="ARBA" id="ARBA00004651"/>
    </source>
</evidence>
<evidence type="ECO:0000256" key="4">
    <source>
        <dbReference type="ARBA" id="ARBA00022989"/>
    </source>
</evidence>
<dbReference type="PANTHER" id="PTHR12677:SF59">
    <property type="entry name" value="GOLGI APPARATUS MEMBRANE PROTEIN TVP38-RELATED"/>
    <property type="match status" value="1"/>
</dbReference>
<proteinExistence type="inferred from homology"/>
<evidence type="ECO:0000256" key="3">
    <source>
        <dbReference type="ARBA" id="ARBA00022692"/>
    </source>
</evidence>
<dbReference type="RefSeq" id="WP_211936549.1">
    <property type="nucleotide sequence ID" value="NZ_CP073078.1"/>
</dbReference>
<dbReference type="Proteomes" id="UP000676409">
    <property type="component" value="Chromosome"/>
</dbReference>
<reference evidence="8" key="1">
    <citation type="submission" date="2021-04" db="EMBL/GenBank/DDBJ databases">
        <title>The complete genome sequence of Caulobacter sp. S6.</title>
        <authorList>
            <person name="Tang Y."/>
            <person name="Ouyang W."/>
            <person name="Liu Q."/>
            <person name="Huang B."/>
            <person name="Guo Z."/>
            <person name="Lei P."/>
        </authorList>
    </citation>
    <scope>NUCLEOTIDE SEQUENCE</scope>
    <source>
        <strain evidence="8">S6</strain>
    </source>
</reference>
<keyword evidence="3 6" id="KW-0812">Transmembrane</keyword>
<comment type="subcellular location">
    <subcellularLocation>
        <location evidence="1 6">Cell membrane</location>
        <topology evidence="1 6">Multi-pass membrane protein</topology>
    </subcellularLocation>
</comment>
<dbReference type="InterPro" id="IPR032816">
    <property type="entry name" value="VTT_dom"/>
</dbReference>
<dbReference type="EMBL" id="CP073078">
    <property type="protein sequence ID" value="QUD86497.1"/>
    <property type="molecule type" value="Genomic_DNA"/>
</dbReference>
<sequence length="241" mass="25283">MSQLAPDRSPLGLLRRFGPLAVVALGLVLAFASGLPQRLSLHALHQNRLLLLAYVHAHPVLCLGAYVGVYVLVVALSLPAALIMTLTGGLLFGPWVGGAAAATGCTLGSAVIFLVCRTAIGDALRGRAGSLVDRIERGIEEDAFAYVAALRLIPVAPFWLANLALGFVDIPLTTFVAATFVGIVPVSFVYAGVGSSLNTVFARGGHTHLHDLMHPAVVVPLVGLGLLALAPVVVRRLRRRR</sequence>
<dbReference type="GO" id="GO:0005886">
    <property type="term" value="C:plasma membrane"/>
    <property type="evidence" value="ECO:0007669"/>
    <property type="project" value="UniProtKB-SubCell"/>
</dbReference>
<dbReference type="KEGG" id="caul:KCG34_15525"/>
<keyword evidence="2 6" id="KW-1003">Cell membrane</keyword>
<dbReference type="Pfam" id="PF09335">
    <property type="entry name" value="VTT_dom"/>
    <property type="match status" value="1"/>
</dbReference>
<evidence type="ECO:0000256" key="5">
    <source>
        <dbReference type="ARBA" id="ARBA00023136"/>
    </source>
</evidence>